<sequence>MWRRGRQEHPEERRWPFAWALEAPTDGSWEDESYKNQYQTNQKRDRHRCLLLVAAAVGTQAIVRYHRPCDPQLKRSQVQKDKTGPRPWPVVPEKPLGDNKAGIHAIAVQEACTETGLDPSHVGPVSYWTMLDLHPEEVLHSALDSPWAVAGRSVRRGKKGASAVFGSHTIRSFCRWATANQKPVCVLFADVASAYYDSIRDLTARRIDEQGPAVQSQLMCHLMAASLTKGWRMPCAAQVPFRLVGAAPWLESLAAEFHRGSWFSFRSDHIPVATHRGSRPGSSLADPVAQIIATRDLLRAQSNGAGCTRQIPWDGKRDLSHPSDSSGTSALSDVIWADDLAECFMLSASYRAGHQVSLEASMLDEAFASQGYSLTYGPSKSAAHVRLLGVGSRAAKRDLFQGKGTLPVLRETEKPADLCASAWAAFRQGTLQAYRCRRITVARHDTAYLNELREAMRWLYRRVSGTVPLQDPFLSWAEWERVMCKAPAVSGDGSSVQPHLRRSACVPLQPFSLAGVTLPPSARRSVLSRSMEFGSLMLPCRKAFVDRVSWACHASKLHGYRTCATELTRGVDQSWCSGCGKLFANPNRMKRHVFVTPACQEKWGSFRLDGSLPKHPLHPSAPPLQLPGSQAVPGPSEEGTQVPCLPALLEALLALEDSDDSQAWSAIQDFIAPIAHLRTTVTAWRTHPSAQAFAEEVAGNMLLLLDPDACCHVFQGPKVAWLETSIEVIFAAVRAAAASPVRVYASGQHLDASNR</sequence>
<reference evidence="2 3" key="1">
    <citation type="submission" date="2016-02" db="EMBL/GenBank/DDBJ databases">
        <title>Genome analysis of coral dinoflagellate symbionts highlights evolutionary adaptations to a symbiotic lifestyle.</title>
        <authorList>
            <person name="Aranda M."/>
            <person name="Li Y."/>
            <person name="Liew Y.J."/>
            <person name="Baumgarten S."/>
            <person name="Simakov O."/>
            <person name="Wilson M."/>
            <person name="Piel J."/>
            <person name="Ashoor H."/>
            <person name="Bougouffa S."/>
            <person name="Bajic V.B."/>
            <person name="Ryu T."/>
            <person name="Ravasi T."/>
            <person name="Bayer T."/>
            <person name="Micklem G."/>
            <person name="Kim H."/>
            <person name="Bhak J."/>
            <person name="Lajeunesse T.C."/>
            <person name="Voolstra C.R."/>
        </authorList>
    </citation>
    <scope>NUCLEOTIDE SEQUENCE [LARGE SCALE GENOMIC DNA]</scope>
    <source>
        <strain evidence="2 3">CCMP2467</strain>
    </source>
</reference>
<dbReference type="Proteomes" id="UP000186817">
    <property type="component" value="Unassembled WGS sequence"/>
</dbReference>
<dbReference type="OrthoDB" id="408887at2759"/>
<protein>
    <submittedName>
        <fullName evidence="2">Uncharacterized protein</fullName>
    </submittedName>
</protein>
<organism evidence="2 3">
    <name type="scientific">Symbiodinium microadriaticum</name>
    <name type="common">Dinoflagellate</name>
    <name type="synonym">Zooxanthella microadriatica</name>
    <dbReference type="NCBI Taxonomy" id="2951"/>
    <lineage>
        <taxon>Eukaryota</taxon>
        <taxon>Sar</taxon>
        <taxon>Alveolata</taxon>
        <taxon>Dinophyceae</taxon>
        <taxon>Suessiales</taxon>
        <taxon>Symbiodiniaceae</taxon>
        <taxon>Symbiodinium</taxon>
    </lineage>
</organism>
<name>A0A1Q9D7P3_SYMMI</name>
<comment type="caution">
    <text evidence="2">The sequence shown here is derived from an EMBL/GenBank/DDBJ whole genome shotgun (WGS) entry which is preliminary data.</text>
</comment>
<evidence type="ECO:0000313" key="3">
    <source>
        <dbReference type="Proteomes" id="UP000186817"/>
    </source>
</evidence>
<dbReference type="AlphaFoldDB" id="A0A1Q9D7P3"/>
<proteinExistence type="predicted"/>
<dbReference type="EMBL" id="LSRX01000676">
    <property type="protein sequence ID" value="OLP91179.1"/>
    <property type="molecule type" value="Genomic_DNA"/>
</dbReference>
<keyword evidence="3" id="KW-1185">Reference proteome</keyword>
<feature type="region of interest" description="Disordered" evidence="1">
    <location>
        <begin position="73"/>
        <end position="93"/>
    </location>
</feature>
<evidence type="ECO:0000313" key="2">
    <source>
        <dbReference type="EMBL" id="OLP91179.1"/>
    </source>
</evidence>
<accession>A0A1Q9D7P3</accession>
<feature type="compositionally biased region" description="Basic and acidic residues" evidence="1">
    <location>
        <begin position="73"/>
        <end position="84"/>
    </location>
</feature>
<gene>
    <name evidence="2" type="ORF">AK812_SmicGene27140</name>
</gene>
<evidence type="ECO:0000256" key="1">
    <source>
        <dbReference type="SAM" id="MobiDB-lite"/>
    </source>
</evidence>